<proteinExistence type="predicted"/>
<protein>
    <recommendedName>
        <fullName evidence="5">VCBS repeat-containing protein</fullName>
    </recommendedName>
</protein>
<dbReference type="Pfam" id="PF01839">
    <property type="entry name" value="FG-GAP"/>
    <property type="match status" value="1"/>
</dbReference>
<organism evidence="3 4">
    <name type="scientific">Herpetosiphon gulosus</name>
    <dbReference type="NCBI Taxonomy" id="1973496"/>
    <lineage>
        <taxon>Bacteria</taxon>
        <taxon>Bacillati</taxon>
        <taxon>Chloroflexota</taxon>
        <taxon>Chloroflexia</taxon>
        <taxon>Herpetosiphonales</taxon>
        <taxon>Herpetosiphonaceae</taxon>
        <taxon>Herpetosiphon</taxon>
    </lineage>
</organism>
<dbReference type="PANTHER" id="PTHR46580">
    <property type="entry name" value="SENSOR KINASE-RELATED"/>
    <property type="match status" value="1"/>
</dbReference>
<sequence>MKPIKIMTLLTLIIVTVASTTAQQPARGPLHPKSAAGVMPAAYLAHPNQRPARPSSNSGILQPVASLGLGDAASAAAIDQPLASASAGNHLLRLGWNNGLTIVQTTTLTSQPSSLAIGQINNDRLADLAALQPATKQLGLWRGTLSQTLQLTQHYTISTEPEALHAADLTSDCRDDLAFATPGTIQIWSQPNNNPMQASLSLPFANRSMSDLALGDLNYDGQLDLAALRGTGGITQHLDLFSLYRGSLLATDYRPVDDQGFAAHAVAIGDVTNDGRADLVVSAGGNIPNAAINIFAQQSDGRITTTPQLLPAWHLPEALAIADINHDGFNDILALNSGWLALTIYRGRVDGTLAAYETYDLPYSTSYRPETLAVGDLNRDGGLDVLIADDLRGLTYLINSSAAPSATIDDQIVPCSTITTPHFSMSGTLTNATALDVSLDAGATWQVANVTGTTWSYETELPAWVYPLVMVRARQGDRVQAPATMRRLRFQHHRIAAPLVMQ</sequence>
<accession>A0ABP9X362</accession>
<dbReference type="InterPro" id="IPR028994">
    <property type="entry name" value="Integrin_alpha_N"/>
</dbReference>
<dbReference type="SUPFAM" id="SSF81296">
    <property type="entry name" value="E set domains"/>
    <property type="match status" value="1"/>
</dbReference>
<feature type="chain" id="PRO_5046223238" description="VCBS repeat-containing protein" evidence="2">
    <location>
        <begin position="23"/>
        <end position="502"/>
    </location>
</feature>
<name>A0ABP9X362_9CHLR</name>
<dbReference type="InterPro" id="IPR014756">
    <property type="entry name" value="Ig_E-set"/>
</dbReference>
<dbReference type="PANTHER" id="PTHR46580:SF4">
    <property type="entry name" value="ATP_GTP-BINDING PROTEIN"/>
    <property type="match status" value="1"/>
</dbReference>
<comment type="caution">
    <text evidence="3">The sequence shown here is derived from an EMBL/GenBank/DDBJ whole genome shotgun (WGS) entry which is preliminary data.</text>
</comment>
<dbReference type="RefSeq" id="WP_345722633.1">
    <property type="nucleotide sequence ID" value="NZ_BAABRU010000009.1"/>
</dbReference>
<evidence type="ECO:0000256" key="1">
    <source>
        <dbReference type="ARBA" id="ARBA00022729"/>
    </source>
</evidence>
<dbReference type="Pfam" id="PF13517">
    <property type="entry name" value="FG-GAP_3"/>
    <property type="match status" value="2"/>
</dbReference>
<keyword evidence="4" id="KW-1185">Reference proteome</keyword>
<evidence type="ECO:0000256" key="2">
    <source>
        <dbReference type="SAM" id="SignalP"/>
    </source>
</evidence>
<evidence type="ECO:0000313" key="3">
    <source>
        <dbReference type="EMBL" id="GAA5529013.1"/>
    </source>
</evidence>
<dbReference type="SUPFAM" id="SSF69318">
    <property type="entry name" value="Integrin alpha N-terminal domain"/>
    <property type="match status" value="1"/>
</dbReference>
<keyword evidence="1 2" id="KW-0732">Signal</keyword>
<dbReference type="Gene3D" id="2.130.10.130">
    <property type="entry name" value="Integrin alpha, N-terminal"/>
    <property type="match status" value="2"/>
</dbReference>
<evidence type="ECO:0000313" key="4">
    <source>
        <dbReference type="Proteomes" id="UP001428290"/>
    </source>
</evidence>
<gene>
    <name evidence="3" type="ORF">Hgul01_02816</name>
</gene>
<feature type="signal peptide" evidence="2">
    <location>
        <begin position="1"/>
        <end position="22"/>
    </location>
</feature>
<dbReference type="Proteomes" id="UP001428290">
    <property type="component" value="Unassembled WGS sequence"/>
</dbReference>
<dbReference type="EMBL" id="BAABRU010000009">
    <property type="protein sequence ID" value="GAA5529013.1"/>
    <property type="molecule type" value="Genomic_DNA"/>
</dbReference>
<evidence type="ECO:0008006" key="5">
    <source>
        <dbReference type="Google" id="ProtNLM"/>
    </source>
</evidence>
<reference evidence="3 4" key="1">
    <citation type="submission" date="2024-02" db="EMBL/GenBank/DDBJ databases">
        <title>Herpetosiphon gulosus NBRC 112829.</title>
        <authorList>
            <person name="Ichikawa N."/>
            <person name="Katano-Makiyama Y."/>
            <person name="Hidaka K."/>
        </authorList>
    </citation>
    <scope>NUCLEOTIDE SEQUENCE [LARGE SCALE GENOMIC DNA]</scope>
    <source>
        <strain evidence="3 4">NBRC 112829</strain>
    </source>
</reference>
<dbReference type="InterPro" id="IPR013517">
    <property type="entry name" value="FG-GAP"/>
</dbReference>